<accession>A0ABW8Q0I4</accession>
<name>A0ABW8Q0I4_9NEIS</name>
<dbReference type="NCBIfam" id="TIGR01053">
    <property type="entry name" value="LSD1"/>
    <property type="match status" value="1"/>
</dbReference>
<keyword evidence="1" id="KW-0238">DNA-binding</keyword>
<gene>
    <name evidence="1" type="ORF">ACI43T_00830</name>
</gene>
<dbReference type="RefSeq" id="WP_405385268.1">
    <property type="nucleotide sequence ID" value="NZ_JBJGEB010000001.1"/>
</dbReference>
<dbReference type="Pfam" id="PF10122">
    <property type="entry name" value="Zn_ribbon_Com"/>
    <property type="match status" value="1"/>
</dbReference>
<protein>
    <submittedName>
        <fullName evidence="1">Com family DNA-binding transcriptional regulator</fullName>
    </submittedName>
</protein>
<keyword evidence="2" id="KW-1185">Reference proteome</keyword>
<evidence type="ECO:0000313" key="1">
    <source>
        <dbReference type="EMBL" id="MFK7641047.1"/>
    </source>
</evidence>
<proteinExistence type="predicted"/>
<organism evidence="1 2">
    <name type="scientific">Neisseria oralis</name>
    <dbReference type="NCBI Taxonomy" id="1107316"/>
    <lineage>
        <taxon>Bacteria</taxon>
        <taxon>Pseudomonadati</taxon>
        <taxon>Pseudomonadota</taxon>
        <taxon>Betaproteobacteria</taxon>
        <taxon>Neisseriales</taxon>
        <taxon>Neisseriaceae</taxon>
        <taxon>Neisseria</taxon>
    </lineage>
</organism>
<sequence>MVYYRELRCVYCKKLLAKGSGNVQIKCNRCKTVNTFN</sequence>
<dbReference type="InterPro" id="IPR023411">
    <property type="entry name" value="RNaseA_AS"/>
</dbReference>
<dbReference type="Proteomes" id="UP001621964">
    <property type="component" value="Unassembled WGS sequence"/>
</dbReference>
<dbReference type="EMBL" id="JBJGEB010000001">
    <property type="protein sequence ID" value="MFK7641047.1"/>
    <property type="molecule type" value="Genomic_DNA"/>
</dbReference>
<comment type="caution">
    <text evidence="1">The sequence shown here is derived from an EMBL/GenBank/DDBJ whole genome shotgun (WGS) entry which is preliminary data.</text>
</comment>
<dbReference type="GO" id="GO:0003677">
    <property type="term" value="F:DNA binding"/>
    <property type="evidence" value="ECO:0007669"/>
    <property type="project" value="UniProtKB-KW"/>
</dbReference>
<reference evidence="1 2" key="1">
    <citation type="submission" date="2024-11" db="EMBL/GenBank/DDBJ databases">
        <authorList>
            <person name="Mikucki A.G."/>
            <person name="Kahler C.M."/>
        </authorList>
    </citation>
    <scope>NUCLEOTIDE SEQUENCE [LARGE SCALE GENOMIC DNA]</scope>
    <source>
        <strain evidence="1 2">EXNM717</strain>
    </source>
</reference>
<dbReference type="PROSITE" id="PS00127">
    <property type="entry name" value="RNASE_PANCREATIC"/>
    <property type="match status" value="1"/>
</dbReference>
<evidence type="ECO:0000313" key="2">
    <source>
        <dbReference type="Proteomes" id="UP001621964"/>
    </source>
</evidence>
<dbReference type="InterPro" id="IPR019294">
    <property type="entry name" value="Translation_reg_Com"/>
</dbReference>